<sequence length="98" mass="10584">MAEEHTLKENATPSTKEPHAIIVHPTIEEVGMYEVSPLDHLAAKVDALSQKFDKRSISVVSPAPVSPPCEVSGIFGHTGVECQLGSCRAIFGRSRPFD</sequence>
<dbReference type="Proteomes" id="UP000002051">
    <property type="component" value="Unassembled WGS sequence"/>
</dbReference>
<proteinExistence type="predicted"/>
<evidence type="ECO:0000313" key="3">
    <source>
        <dbReference type="Proteomes" id="UP000002051"/>
    </source>
</evidence>
<reference evidence="2" key="3">
    <citation type="submission" date="2015-06" db="UniProtKB">
        <authorList>
            <consortium name="EnsemblPlants"/>
        </authorList>
    </citation>
    <scope>IDENTIFICATION</scope>
    <source>
        <strain evidence="2">cv. Jemalong A17</strain>
    </source>
</reference>
<reference evidence="1 3" key="2">
    <citation type="journal article" date="2014" name="BMC Genomics">
        <title>An improved genome release (version Mt4.0) for the model legume Medicago truncatula.</title>
        <authorList>
            <person name="Tang H."/>
            <person name="Krishnakumar V."/>
            <person name="Bidwell S."/>
            <person name="Rosen B."/>
            <person name="Chan A."/>
            <person name="Zhou S."/>
            <person name="Gentzbittel L."/>
            <person name="Childs K.L."/>
            <person name="Yandell M."/>
            <person name="Gundlach H."/>
            <person name="Mayer K.F."/>
            <person name="Schwartz D.C."/>
            <person name="Town C.D."/>
        </authorList>
    </citation>
    <scope>GENOME REANNOTATION</scope>
    <source>
        <strain evidence="1">A17</strain>
        <strain evidence="2 3">cv. Jemalong A17</strain>
    </source>
</reference>
<evidence type="ECO:0000313" key="1">
    <source>
        <dbReference type="EMBL" id="KEH17456.1"/>
    </source>
</evidence>
<protein>
    <submittedName>
        <fullName evidence="1 2">Uncharacterized protein</fullName>
    </submittedName>
</protein>
<dbReference type="HOGENOM" id="CLU_2336900_0_0_1"/>
<dbReference type="AlphaFoldDB" id="A0A072TJX3"/>
<keyword evidence="3" id="KW-1185">Reference proteome</keyword>
<reference evidence="1 3" key="1">
    <citation type="journal article" date="2011" name="Nature">
        <title>The Medicago genome provides insight into the evolution of rhizobial symbioses.</title>
        <authorList>
            <person name="Young N.D."/>
            <person name="Debelle F."/>
            <person name="Oldroyd G.E."/>
            <person name="Geurts R."/>
            <person name="Cannon S.B."/>
            <person name="Udvardi M.K."/>
            <person name="Benedito V.A."/>
            <person name="Mayer K.F."/>
            <person name="Gouzy J."/>
            <person name="Schoof H."/>
            <person name="Van de Peer Y."/>
            <person name="Proost S."/>
            <person name="Cook D.R."/>
            <person name="Meyers B.C."/>
            <person name="Spannagl M."/>
            <person name="Cheung F."/>
            <person name="De Mita S."/>
            <person name="Krishnakumar V."/>
            <person name="Gundlach H."/>
            <person name="Zhou S."/>
            <person name="Mudge J."/>
            <person name="Bharti A.K."/>
            <person name="Murray J.D."/>
            <person name="Naoumkina M.A."/>
            <person name="Rosen B."/>
            <person name="Silverstein K.A."/>
            <person name="Tang H."/>
            <person name="Rombauts S."/>
            <person name="Zhao P.X."/>
            <person name="Zhou P."/>
            <person name="Barbe V."/>
            <person name="Bardou P."/>
            <person name="Bechner M."/>
            <person name="Bellec A."/>
            <person name="Berger A."/>
            <person name="Berges H."/>
            <person name="Bidwell S."/>
            <person name="Bisseling T."/>
            <person name="Choisne N."/>
            <person name="Couloux A."/>
            <person name="Denny R."/>
            <person name="Deshpande S."/>
            <person name="Dai X."/>
            <person name="Doyle J.J."/>
            <person name="Dudez A.M."/>
            <person name="Farmer A.D."/>
            <person name="Fouteau S."/>
            <person name="Franken C."/>
            <person name="Gibelin C."/>
            <person name="Gish J."/>
            <person name="Goldstein S."/>
            <person name="Gonzalez A.J."/>
            <person name="Green P.J."/>
            <person name="Hallab A."/>
            <person name="Hartog M."/>
            <person name="Hua A."/>
            <person name="Humphray S.J."/>
            <person name="Jeong D.H."/>
            <person name="Jing Y."/>
            <person name="Jocker A."/>
            <person name="Kenton S.M."/>
            <person name="Kim D.J."/>
            <person name="Klee K."/>
            <person name="Lai H."/>
            <person name="Lang C."/>
            <person name="Lin S."/>
            <person name="Macmil S.L."/>
            <person name="Magdelenat G."/>
            <person name="Matthews L."/>
            <person name="McCorrison J."/>
            <person name="Monaghan E.L."/>
            <person name="Mun J.H."/>
            <person name="Najar F.Z."/>
            <person name="Nicholson C."/>
            <person name="Noirot C."/>
            <person name="O'Bleness M."/>
            <person name="Paule C.R."/>
            <person name="Poulain J."/>
            <person name="Prion F."/>
            <person name="Qin B."/>
            <person name="Qu C."/>
            <person name="Retzel E.F."/>
            <person name="Riddle C."/>
            <person name="Sallet E."/>
            <person name="Samain S."/>
            <person name="Samson N."/>
            <person name="Sanders I."/>
            <person name="Saurat O."/>
            <person name="Scarpelli C."/>
            <person name="Schiex T."/>
            <person name="Segurens B."/>
            <person name="Severin A.J."/>
            <person name="Sherrier D.J."/>
            <person name="Shi R."/>
            <person name="Sims S."/>
            <person name="Singer S.R."/>
            <person name="Sinharoy S."/>
            <person name="Sterck L."/>
            <person name="Viollet A."/>
            <person name="Wang B.B."/>
            <person name="Wang K."/>
            <person name="Wang M."/>
            <person name="Wang X."/>
            <person name="Warfsmann J."/>
            <person name="Weissenbach J."/>
            <person name="White D.D."/>
            <person name="White J.D."/>
            <person name="Wiley G.B."/>
            <person name="Wincker P."/>
            <person name="Xing Y."/>
            <person name="Yang L."/>
            <person name="Yao Z."/>
            <person name="Ying F."/>
            <person name="Zhai J."/>
            <person name="Zhou L."/>
            <person name="Zuber A."/>
            <person name="Denarie J."/>
            <person name="Dixon R.A."/>
            <person name="May G.D."/>
            <person name="Schwartz D.C."/>
            <person name="Rogers J."/>
            <person name="Quetier F."/>
            <person name="Town C.D."/>
            <person name="Roe B.A."/>
        </authorList>
    </citation>
    <scope>NUCLEOTIDE SEQUENCE [LARGE SCALE GENOMIC DNA]</scope>
    <source>
        <strain evidence="1">A17</strain>
        <strain evidence="2 3">cv. Jemalong A17</strain>
    </source>
</reference>
<dbReference type="EnsemblPlants" id="KEH17456">
    <property type="protein sequence ID" value="KEH17456"/>
    <property type="gene ID" value="MTR_0014s0350"/>
</dbReference>
<accession>A0A072TJX3</accession>
<name>A0A072TJX3_MEDTR</name>
<dbReference type="EMBL" id="KL402739">
    <property type="protein sequence ID" value="KEH17456.1"/>
    <property type="molecule type" value="Genomic_DNA"/>
</dbReference>
<organism evidence="1 3">
    <name type="scientific">Medicago truncatula</name>
    <name type="common">Barrel medic</name>
    <name type="synonym">Medicago tribuloides</name>
    <dbReference type="NCBI Taxonomy" id="3880"/>
    <lineage>
        <taxon>Eukaryota</taxon>
        <taxon>Viridiplantae</taxon>
        <taxon>Streptophyta</taxon>
        <taxon>Embryophyta</taxon>
        <taxon>Tracheophyta</taxon>
        <taxon>Spermatophyta</taxon>
        <taxon>Magnoliopsida</taxon>
        <taxon>eudicotyledons</taxon>
        <taxon>Gunneridae</taxon>
        <taxon>Pentapetalae</taxon>
        <taxon>rosids</taxon>
        <taxon>fabids</taxon>
        <taxon>Fabales</taxon>
        <taxon>Fabaceae</taxon>
        <taxon>Papilionoideae</taxon>
        <taxon>50 kb inversion clade</taxon>
        <taxon>NPAAA clade</taxon>
        <taxon>Hologalegina</taxon>
        <taxon>IRL clade</taxon>
        <taxon>Trifolieae</taxon>
        <taxon>Medicago</taxon>
    </lineage>
</organism>
<gene>
    <name evidence="1" type="ORF">MTR_0014s0350</name>
</gene>
<evidence type="ECO:0000313" key="2">
    <source>
        <dbReference type="EnsemblPlants" id="KEH17456"/>
    </source>
</evidence>